<accession>A0A3N4HN28</accession>
<evidence type="ECO:0000256" key="1">
    <source>
        <dbReference type="SAM" id="MobiDB-lite"/>
    </source>
</evidence>
<reference evidence="2 3" key="1">
    <citation type="journal article" date="2018" name="Nat. Ecol. Evol.">
        <title>Pezizomycetes genomes reveal the molecular basis of ectomycorrhizal truffle lifestyle.</title>
        <authorList>
            <person name="Murat C."/>
            <person name="Payen T."/>
            <person name="Noel B."/>
            <person name="Kuo A."/>
            <person name="Morin E."/>
            <person name="Chen J."/>
            <person name="Kohler A."/>
            <person name="Krizsan K."/>
            <person name="Balestrini R."/>
            <person name="Da Silva C."/>
            <person name="Montanini B."/>
            <person name="Hainaut M."/>
            <person name="Levati E."/>
            <person name="Barry K.W."/>
            <person name="Belfiori B."/>
            <person name="Cichocki N."/>
            <person name="Clum A."/>
            <person name="Dockter R.B."/>
            <person name="Fauchery L."/>
            <person name="Guy J."/>
            <person name="Iotti M."/>
            <person name="Le Tacon F."/>
            <person name="Lindquist E.A."/>
            <person name="Lipzen A."/>
            <person name="Malagnac F."/>
            <person name="Mello A."/>
            <person name="Molinier V."/>
            <person name="Miyauchi S."/>
            <person name="Poulain J."/>
            <person name="Riccioni C."/>
            <person name="Rubini A."/>
            <person name="Sitrit Y."/>
            <person name="Splivallo R."/>
            <person name="Traeger S."/>
            <person name="Wang M."/>
            <person name="Zifcakova L."/>
            <person name="Wipf D."/>
            <person name="Zambonelli A."/>
            <person name="Paolocci F."/>
            <person name="Nowrousian M."/>
            <person name="Ottonello S."/>
            <person name="Baldrian P."/>
            <person name="Spatafora J.W."/>
            <person name="Henrissat B."/>
            <person name="Nagy L.G."/>
            <person name="Aury J.M."/>
            <person name="Wincker P."/>
            <person name="Grigoriev I.V."/>
            <person name="Bonfante P."/>
            <person name="Martin F.M."/>
        </authorList>
    </citation>
    <scope>NUCLEOTIDE SEQUENCE [LARGE SCALE GENOMIC DNA]</scope>
    <source>
        <strain evidence="2 3">RN42</strain>
    </source>
</reference>
<feature type="region of interest" description="Disordered" evidence="1">
    <location>
        <begin position="219"/>
        <end position="268"/>
    </location>
</feature>
<feature type="compositionally biased region" description="Polar residues" evidence="1">
    <location>
        <begin position="46"/>
        <end position="77"/>
    </location>
</feature>
<organism evidence="2 3">
    <name type="scientific">Ascobolus immersus RN42</name>
    <dbReference type="NCBI Taxonomy" id="1160509"/>
    <lineage>
        <taxon>Eukaryota</taxon>
        <taxon>Fungi</taxon>
        <taxon>Dikarya</taxon>
        <taxon>Ascomycota</taxon>
        <taxon>Pezizomycotina</taxon>
        <taxon>Pezizomycetes</taxon>
        <taxon>Pezizales</taxon>
        <taxon>Ascobolaceae</taxon>
        <taxon>Ascobolus</taxon>
    </lineage>
</organism>
<proteinExistence type="predicted"/>
<dbReference type="Proteomes" id="UP000275078">
    <property type="component" value="Unassembled WGS sequence"/>
</dbReference>
<feature type="compositionally biased region" description="Polar residues" evidence="1">
    <location>
        <begin position="1"/>
        <end position="17"/>
    </location>
</feature>
<feature type="compositionally biased region" description="Polar residues" evidence="1">
    <location>
        <begin position="224"/>
        <end position="246"/>
    </location>
</feature>
<sequence length="345" mass="36897">MPITNHQHFVPSRQMSPIPSPTVLASPRLTQASTLPPLASLPATRSAPTESYPVNASSQKPTGIPSSTQQTSPQIAHQASSQLSSAVGFNACCAASPRPFGYRLQFLWISVLLRTNPCTGGHDALATGSGGGYGSGASGNQLSDEADVTGGVGFEVWVTLGDDTEEDDEAAGPHLRYPRGHLHSQFIRRIIEVSTGFTAYNDYHPLFYPPAWYRTDPVPPSRRPTFTPQPVSTQLAPNALRTSQSKRPPLILPPLTGQSTRSKPPISSWPTGTLIAKVASAPRHAQAQPGPLHPRHQDWVCLRTKWWASMVVLPPSTDPPAPGCGDTRSTSSSIIATTLIIVTLD</sequence>
<name>A0A3N4HN28_ASCIM</name>
<protein>
    <submittedName>
        <fullName evidence="2">Uncharacterized protein</fullName>
    </submittedName>
</protein>
<keyword evidence="3" id="KW-1185">Reference proteome</keyword>
<dbReference type="EMBL" id="ML119783">
    <property type="protein sequence ID" value="RPA74667.1"/>
    <property type="molecule type" value="Genomic_DNA"/>
</dbReference>
<feature type="region of interest" description="Disordered" evidence="1">
    <location>
        <begin position="1"/>
        <end position="24"/>
    </location>
</feature>
<gene>
    <name evidence="2" type="ORF">BJ508DRAFT_332813</name>
</gene>
<evidence type="ECO:0000313" key="3">
    <source>
        <dbReference type="Proteomes" id="UP000275078"/>
    </source>
</evidence>
<feature type="region of interest" description="Disordered" evidence="1">
    <location>
        <begin position="36"/>
        <end position="77"/>
    </location>
</feature>
<evidence type="ECO:0000313" key="2">
    <source>
        <dbReference type="EMBL" id="RPA74667.1"/>
    </source>
</evidence>
<dbReference type="AlphaFoldDB" id="A0A3N4HN28"/>